<feature type="compositionally biased region" description="Basic and acidic residues" evidence="3">
    <location>
        <begin position="779"/>
        <end position="802"/>
    </location>
</feature>
<dbReference type="SUPFAM" id="SSF103107">
    <property type="entry name" value="Hypothetical protein c14orf129, hspc210"/>
    <property type="match status" value="1"/>
</dbReference>
<protein>
    <recommendedName>
        <fullName evidence="4">Clu domain-containing protein</fullName>
    </recommendedName>
</protein>
<feature type="region of interest" description="Disordered" evidence="3">
    <location>
        <begin position="1405"/>
        <end position="1465"/>
    </location>
</feature>
<keyword evidence="2" id="KW-0175">Coiled coil</keyword>
<evidence type="ECO:0000256" key="1">
    <source>
        <dbReference type="ARBA" id="ARBA00022490"/>
    </source>
</evidence>
<dbReference type="InterPro" id="IPR025697">
    <property type="entry name" value="CLU_dom"/>
</dbReference>
<proteinExistence type="predicted"/>
<accession>A0A8H3TZI7</accession>
<evidence type="ECO:0000256" key="2">
    <source>
        <dbReference type="SAM" id="Coils"/>
    </source>
</evidence>
<comment type="caution">
    <text evidence="5">The sequence shown here is derived from an EMBL/GenBank/DDBJ whole genome shotgun (WGS) entry which is preliminary data.</text>
</comment>
<feature type="compositionally biased region" description="Basic residues" evidence="3">
    <location>
        <begin position="1449"/>
        <end position="1465"/>
    </location>
</feature>
<dbReference type="PROSITE" id="PS51823">
    <property type="entry name" value="CLU"/>
    <property type="match status" value="1"/>
</dbReference>
<evidence type="ECO:0000259" key="4">
    <source>
        <dbReference type="PROSITE" id="PS51823"/>
    </source>
</evidence>
<dbReference type="CDD" id="cd15466">
    <property type="entry name" value="CLU-central"/>
    <property type="match status" value="1"/>
</dbReference>
<dbReference type="Proteomes" id="UP000620104">
    <property type="component" value="Unassembled WGS sequence"/>
</dbReference>
<dbReference type="InterPro" id="IPR011990">
    <property type="entry name" value="TPR-like_helical_dom_sf"/>
</dbReference>
<dbReference type="EMBL" id="BLZA01000049">
    <property type="protein sequence ID" value="GHJ89730.1"/>
    <property type="molecule type" value="Genomic_DNA"/>
</dbReference>
<feature type="coiled-coil region" evidence="2">
    <location>
        <begin position="1362"/>
        <end position="1389"/>
    </location>
</feature>
<evidence type="ECO:0000313" key="6">
    <source>
        <dbReference type="Proteomes" id="UP000620104"/>
    </source>
</evidence>
<feature type="region of interest" description="Disordered" evidence="3">
    <location>
        <begin position="616"/>
        <end position="640"/>
    </location>
</feature>
<gene>
    <name evidence="5" type="ORF">NliqN6_6132</name>
</gene>
<dbReference type="InterPro" id="IPR027523">
    <property type="entry name" value="CLU_prot"/>
</dbReference>
<feature type="region of interest" description="Disordered" evidence="3">
    <location>
        <begin position="836"/>
        <end position="855"/>
    </location>
</feature>
<dbReference type="SUPFAM" id="SSF48452">
    <property type="entry name" value="TPR-like"/>
    <property type="match status" value="1"/>
</dbReference>
<evidence type="ECO:0000256" key="3">
    <source>
        <dbReference type="SAM" id="MobiDB-lite"/>
    </source>
</evidence>
<evidence type="ECO:0000313" key="5">
    <source>
        <dbReference type="EMBL" id="GHJ89730.1"/>
    </source>
</evidence>
<dbReference type="GO" id="GO:0003729">
    <property type="term" value="F:mRNA binding"/>
    <property type="evidence" value="ECO:0007669"/>
    <property type="project" value="TreeGrafter"/>
</dbReference>
<dbReference type="OrthoDB" id="771227at2759"/>
<dbReference type="PANTHER" id="PTHR12601">
    <property type="entry name" value="EUKARYOTIC TRANSLATION INITIATION FACTOR 3 SUBUNIT EIF-3"/>
    <property type="match status" value="1"/>
</dbReference>
<keyword evidence="1" id="KW-0963">Cytoplasm</keyword>
<dbReference type="PANTHER" id="PTHR12601:SF6">
    <property type="entry name" value="CLUSTERED MITOCHONDRIA PROTEIN HOMOLOG"/>
    <property type="match status" value="1"/>
</dbReference>
<dbReference type="Pfam" id="PF13424">
    <property type="entry name" value="TPR_12"/>
    <property type="match status" value="1"/>
</dbReference>
<dbReference type="Pfam" id="PF13236">
    <property type="entry name" value="CLU"/>
    <property type="match status" value="1"/>
</dbReference>
<dbReference type="Pfam" id="PF12807">
    <property type="entry name" value="eIF3_p135"/>
    <property type="match status" value="1"/>
</dbReference>
<reference evidence="5" key="1">
    <citation type="submission" date="2020-07" db="EMBL/GenBank/DDBJ databases">
        <title>Draft Genome Sequence of a Deep-Sea Yeast, Naganishia (Cryptococcus) liquefaciens strain N6.</title>
        <authorList>
            <person name="Han Y.W."/>
            <person name="Kajitani R."/>
            <person name="Morimoto H."/>
            <person name="Parhat M."/>
            <person name="Tsubouchi H."/>
            <person name="Bakenova O."/>
            <person name="Ogata M."/>
            <person name="Argunhan B."/>
            <person name="Aoki R."/>
            <person name="Kajiwara S."/>
            <person name="Itoh T."/>
            <person name="Iwasaki H."/>
        </authorList>
    </citation>
    <scope>NUCLEOTIDE SEQUENCE</scope>
    <source>
        <strain evidence="5">N6</strain>
    </source>
</reference>
<feature type="domain" description="Clu" evidence="4">
    <location>
        <begin position="429"/>
        <end position="723"/>
    </location>
</feature>
<keyword evidence="6" id="KW-1185">Reference proteome</keyword>
<feature type="region of interest" description="Disordered" evidence="3">
    <location>
        <begin position="223"/>
        <end position="259"/>
    </location>
</feature>
<organism evidence="5 6">
    <name type="scientific">Naganishia liquefaciens</name>
    <dbReference type="NCBI Taxonomy" id="104408"/>
    <lineage>
        <taxon>Eukaryota</taxon>
        <taxon>Fungi</taxon>
        <taxon>Dikarya</taxon>
        <taxon>Basidiomycota</taxon>
        <taxon>Agaricomycotina</taxon>
        <taxon>Tremellomycetes</taxon>
        <taxon>Filobasidiales</taxon>
        <taxon>Filobasidiaceae</taxon>
        <taxon>Naganishia</taxon>
    </lineage>
</organism>
<feature type="compositionally biased region" description="Polar residues" evidence="3">
    <location>
        <begin position="1437"/>
        <end position="1448"/>
    </location>
</feature>
<feature type="region of interest" description="Disordered" evidence="3">
    <location>
        <begin position="1"/>
        <end position="41"/>
    </location>
</feature>
<dbReference type="InterPro" id="IPR033646">
    <property type="entry name" value="CLU-central"/>
</dbReference>
<dbReference type="GO" id="GO:0048312">
    <property type="term" value="P:intracellular distribution of mitochondria"/>
    <property type="evidence" value="ECO:0007669"/>
    <property type="project" value="TreeGrafter"/>
</dbReference>
<dbReference type="InterPro" id="IPR023231">
    <property type="entry name" value="GSKIP_dom_sf"/>
</dbReference>
<sequence>MAATPPADNVQTTESSAPVEGEAAPVDVVKNDTESVQQDAPVDIEEQVIELKPVTVRLPSPSYPQTLPKSADGKTPTPSTFIIHPQPSENIQDIRAILAEWTGGYWLGPYSLRLAGSSKESDGRGKLIGVGKEGTEIREGERLSDWLEIGEVFAHLEGQENENEARVLVIQREPYSEQDARQCVLRLREYMQPPSEGNRTFAPIGVAPGATIFEGIRDGTLSETDLNASTKSKDGNKQTTSNGKRSGKLGARPPPLKAAETANDEANALFEDFTGAPAVELASLPINMPAQPHPACLKSLIFSPFNPPAPQWRQRGHLVYLTVVTLEGEAAMLVCTTRGWHVARSTAPSLTFDPEPRLAPKDIHAHSLVDLLHALSPLFTQTLRSLQSVSTSATAREPIATVPVPQYPPSYPWIVKSPSDKQQQPDLLRTQLAYGYTGATSVDGLEGARDWNEELQNAREMPRSTHQERIVRERMLQKTHAEFTAACVRGAMAIARGDLPPINPYEDAKAHMWLANNIFYTKGVNSVDAYTHLGGDEAAHISHAKDAVGVKMMNKLDIENVYLLGHTIVDWQGERWVCQSVLPGIFTRRKDEADEADEADQTADEAKKDDWVKVNGQYPSETSKDEIEVPAETSADAEPEHNLIIYGADSEAGASKLHWNAGMHKVMAKIASAHHLASHAMKDAQGKEHEFWTSVDVKGLRGSDGRRYLLDLPRLSPVDIEWLEKDMDGKLMSNEGEQDSTADRKYPHRVTLLRPELLDAYWDHELKLWARKSQAENAKKAEAEKTDKAEDPAANEKKEKDALVLSSETDDKPAPEVDELRFDLRFNADAFVEQQPPAAGANPEKALPSTQNDESVPSIKAVRDASVHLRSVAIPAVVIDIIAANTFGIMDGASLSKHLHSRGINMRYLGYFISTIDKFIAQAEGQSNGQLKAIRVIALQEMVLRASKHILRYLLHGLSAEQSIFALTHFLNCLLGADKNASPKAHFESYEFLDVAPPAYTKLTPASLREKIIAEVEARFRWKLEPTYFIEGLRKRQLLRELANRTAFQLEQREYAFSGEPLDAWIASEASDAAVAKNKKAKKSKHEAVAEAARTHTFEPSDIVTLLPIIKGCAPSASIAEEVFETGRHSLNRSDIPLGLELMLEGINMYEQIHQVIHPEVAAAYNQYAVAMHQLVRLRIQQLQAEGKENEDLNLDISTAIKLQRQAIIAAERTLGIHHAETISFYYNLAMLENLQGNAETALRLLKHVLALWDVVYGPDHPELPSILIHVALILQTQSRHAAAVRVLEGVHELSVRLFGERHIMAGTAMSQLTQAHFLNGDLEKALECAKVSADIYKQRFGEEDAQSQEAAKNVELLTGALEQNSRAAAVTEEQLKQLKAIQEQARQQGGNLDKKQPVMIRTAPAQGSHGAQAAEGQQPEGVPEVVDLDALVNFIQGKTAQTPSSSKARGKTALRGKKRTGAKR</sequence>
<feature type="region of interest" description="Disordered" evidence="3">
    <location>
        <begin position="779"/>
        <end position="816"/>
    </location>
</feature>
<name>A0A8H3TZI7_9TREE</name>
<dbReference type="Gene3D" id="1.25.40.10">
    <property type="entry name" value="Tetratricopeptide repeat domain"/>
    <property type="match status" value="1"/>
</dbReference>
<dbReference type="GO" id="GO:0005737">
    <property type="term" value="C:cytoplasm"/>
    <property type="evidence" value="ECO:0007669"/>
    <property type="project" value="TreeGrafter"/>
</dbReference>